<feature type="coiled-coil region" evidence="3">
    <location>
        <begin position="223"/>
        <end position="278"/>
    </location>
</feature>
<dbReference type="GO" id="GO:0005634">
    <property type="term" value="C:nucleus"/>
    <property type="evidence" value="ECO:0007669"/>
    <property type="project" value="UniProtKB-SubCell"/>
</dbReference>
<evidence type="ECO:0000313" key="6">
    <source>
        <dbReference type="Proteomes" id="UP001295423"/>
    </source>
</evidence>
<dbReference type="GO" id="GO:0000398">
    <property type="term" value="P:mRNA splicing, via spliceosome"/>
    <property type="evidence" value="ECO:0007669"/>
    <property type="project" value="InterPro"/>
</dbReference>
<reference evidence="5" key="1">
    <citation type="submission" date="2023-08" db="EMBL/GenBank/DDBJ databases">
        <authorList>
            <person name="Audoor S."/>
            <person name="Bilcke G."/>
        </authorList>
    </citation>
    <scope>NUCLEOTIDE SEQUENCE</scope>
</reference>
<comment type="caution">
    <text evidence="5">The sequence shown here is derived from an EMBL/GenBank/DDBJ whole genome shotgun (WGS) entry which is preliminary data.</text>
</comment>
<dbReference type="InterPro" id="IPR012890">
    <property type="entry name" value="GCFC2-like"/>
</dbReference>
<feature type="region of interest" description="Disordered" evidence="4">
    <location>
        <begin position="1"/>
        <end position="30"/>
    </location>
</feature>
<keyword evidence="6" id="KW-1185">Reference proteome</keyword>
<dbReference type="AlphaFoldDB" id="A0AAD2G7W8"/>
<accession>A0AAD2G7W8</accession>
<evidence type="ECO:0000313" key="5">
    <source>
        <dbReference type="EMBL" id="CAJ1965887.1"/>
    </source>
</evidence>
<sequence>MFRSSKKKGRKHVIRTSRKDGDSSDEDDIPAPALVITRHKKRKAKGMVVRSFDEDHGESISVNSSAAIKELKSKKRKKRKGTGMGFGGGAVAAAAAVAQEEQQAQMEQEEQLPKPLYDKDALQKLKAEQKVKPVEVIAQNSQPTEDFTEDSNANVEESDFIAMQRSTKEEEEEDVPFPNTGSDLPSYLATEEDPEESTEWQNQVAKRAGFSSFDRENTQASKIPSLEALKNQLKSTLENLENQQEDLGNAIMRRQADLQQTEADCKRHEETLKETGKACDYYQALRNDIAVWVGALRDLQAKVKPVFQALLQLVLSSFANAEEEWKKCPEDVFSVLHQINAIDRSLGHQIPIPPLDAMAVTVDEFGRDVKSQYLNNRDKRYKARLEQTTLESDCQVGVEGSLDYLWSEDSNPGGRKERYEYLQQALRVATEDLNQDYTSLQKLIAVFDDWKQSYPEEYRQCYAVLSLGDLAAALVQADFCKTAELFSLHTMSSESKNDDSVGLLKVLEGVDDGIGLEQGDSGAIQRVLEQNHVVLILEVLKESPSACFISSTRSKALCKTLKVCLERIDKDTKTYSSLQEAVFLGIQGALECISITLLKSDFDAGRSARGVAKEQVEHAVQFSCREQANWIQHILVNMLEHWLVALRTTSIYDAMMERILQFISGSYLLLLSSMDKEVAATVFAPIWIALHKNHSIFMDSPAYMIQSAPVRAAAMAYGFNL</sequence>
<feature type="region of interest" description="Disordered" evidence="4">
    <location>
        <begin position="136"/>
        <end position="203"/>
    </location>
</feature>
<evidence type="ECO:0000256" key="2">
    <source>
        <dbReference type="ARBA" id="ARBA00023242"/>
    </source>
</evidence>
<feature type="compositionally biased region" description="Low complexity" evidence="4">
    <location>
        <begin position="91"/>
        <end position="106"/>
    </location>
</feature>
<name>A0AAD2G7W8_9STRA</name>
<keyword evidence="3" id="KW-0175">Coiled coil</keyword>
<evidence type="ECO:0000256" key="1">
    <source>
        <dbReference type="ARBA" id="ARBA00004123"/>
    </source>
</evidence>
<feature type="compositionally biased region" description="Basic residues" evidence="4">
    <location>
        <begin position="72"/>
        <end position="81"/>
    </location>
</feature>
<proteinExistence type="predicted"/>
<keyword evidence="2" id="KW-0539">Nucleus</keyword>
<organism evidence="5 6">
    <name type="scientific">Cylindrotheca closterium</name>
    <dbReference type="NCBI Taxonomy" id="2856"/>
    <lineage>
        <taxon>Eukaryota</taxon>
        <taxon>Sar</taxon>
        <taxon>Stramenopiles</taxon>
        <taxon>Ochrophyta</taxon>
        <taxon>Bacillariophyta</taxon>
        <taxon>Bacillariophyceae</taxon>
        <taxon>Bacillariophycidae</taxon>
        <taxon>Bacillariales</taxon>
        <taxon>Bacillariaceae</taxon>
        <taxon>Cylindrotheca</taxon>
    </lineage>
</organism>
<comment type="subcellular location">
    <subcellularLocation>
        <location evidence="1">Nucleus</location>
    </subcellularLocation>
</comment>
<protein>
    <submittedName>
        <fullName evidence="5">Uncharacterized protein</fullName>
    </submittedName>
</protein>
<feature type="compositionally biased region" description="Polar residues" evidence="4">
    <location>
        <begin position="138"/>
        <end position="155"/>
    </location>
</feature>
<evidence type="ECO:0000256" key="4">
    <source>
        <dbReference type="SAM" id="MobiDB-lite"/>
    </source>
</evidence>
<evidence type="ECO:0000256" key="3">
    <source>
        <dbReference type="SAM" id="Coils"/>
    </source>
</evidence>
<dbReference type="EMBL" id="CAKOGP040002236">
    <property type="protein sequence ID" value="CAJ1965887.1"/>
    <property type="molecule type" value="Genomic_DNA"/>
</dbReference>
<dbReference type="GO" id="GO:0003677">
    <property type="term" value="F:DNA binding"/>
    <property type="evidence" value="ECO:0007669"/>
    <property type="project" value="InterPro"/>
</dbReference>
<gene>
    <name evidence="5" type="ORF">CYCCA115_LOCUS21476</name>
</gene>
<feature type="compositionally biased region" description="Basic residues" evidence="4">
    <location>
        <begin position="1"/>
        <end position="16"/>
    </location>
</feature>
<dbReference type="PANTHER" id="PTHR12214:SF0">
    <property type="entry name" value="LD29489P"/>
    <property type="match status" value="1"/>
</dbReference>
<feature type="region of interest" description="Disordered" evidence="4">
    <location>
        <begin position="70"/>
        <end position="115"/>
    </location>
</feature>
<dbReference type="PANTHER" id="PTHR12214">
    <property type="entry name" value="GC-RICH SEQUENCE DNA-BINDING FACTOR"/>
    <property type="match status" value="1"/>
</dbReference>
<dbReference type="Proteomes" id="UP001295423">
    <property type="component" value="Unassembled WGS sequence"/>
</dbReference>